<evidence type="ECO:0000313" key="1">
    <source>
        <dbReference type="EMBL" id="NUB43861.1"/>
    </source>
</evidence>
<dbReference type="Proteomes" id="UP000484076">
    <property type="component" value="Unassembled WGS sequence"/>
</dbReference>
<gene>
    <name evidence="1" type="ORF">GEU84_005660</name>
</gene>
<evidence type="ECO:0000313" key="2">
    <source>
        <dbReference type="Proteomes" id="UP000484076"/>
    </source>
</evidence>
<sequence>MATKANHHYIPQFYLRGFSAGIGRQAQVFVFDSDTKKSFTTLVRNIGSRRHFNRVEAHGVGPNHIEDAMSKIEAEIAPHLQQVIEAQAFPGPEHFNSIMNLMALLSVRNPRLRGNMSDFHKDVVERIMGLSVSTNDIWESQIRKMRESGVPVKEDVTYDEMKRFHEERNYEIVIDQTHLITLELKMVEPVLEQLSRRSWCFARAPKGHQFITCDDPTVLSWTDKVKQPNPWSPGHGLQNTIVMFTLSPELALVGLFEDLPQRSDYRPEQVVALNTAVARHSRNQIYARDGGFMLHLKDGQFVRSDELTRVFLGRG</sequence>
<organism evidence="1 2">
    <name type="scientific">Fertoeibacter niger</name>
    <dbReference type="NCBI Taxonomy" id="2656921"/>
    <lineage>
        <taxon>Bacteria</taxon>
        <taxon>Pseudomonadati</taxon>
        <taxon>Pseudomonadota</taxon>
        <taxon>Alphaproteobacteria</taxon>
        <taxon>Rhodobacterales</taxon>
        <taxon>Paracoccaceae</taxon>
        <taxon>Fertoeibacter</taxon>
    </lineage>
</organism>
<accession>A0A8X8H681</accession>
<protein>
    <submittedName>
        <fullName evidence="1">DUF4238 domain-containing protein</fullName>
    </submittedName>
</protein>
<proteinExistence type="predicted"/>
<dbReference type="RefSeq" id="WP_152825060.1">
    <property type="nucleotide sequence ID" value="NZ_WHUT02000003.1"/>
</dbReference>
<dbReference type="Pfam" id="PF14022">
    <property type="entry name" value="DUF4238"/>
    <property type="match status" value="1"/>
</dbReference>
<reference evidence="1" key="1">
    <citation type="submission" date="2020-05" db="EMBL/GenBank/DDBJ databases">
        <title>Fertoebacter nigrum gen. nov., sp. nov., a new member of the family Rhodobacteraceae.</title>
        <authorList>
            <person name="Szuroczki S."/>
            <person name="Abbaszade G."/>
            <person name="Buni D."/>
            <person name="Schumann P."/>
            <person name="Toth E."/>
        </authorList>
    </citation>
    <scope>NUCLEOTIDE SEQUENCE</scope>
    <source>
        <strain evidence="1">RG-N-1a</strain>
    </source>
</reference>
<name>A0A8X8H681_9RHOB</name>
<comment type="caution">
    <text evidence="1">The sequence shown here is derived from an EMBL/GenBank/DDBJ whole genome shotgun (WGS) entry which is preliminary data.</text>
</comment>
<keyword evidence="2" id="KW-1185">Reference proteome</keyword>
<dbReference type="EMBL" id="WHUT02000003">
    <property type="protein sequence ID" value="NUB43861.1"/>
    <property type="molecule type" value="Genomic_DNA"/>
</dbReference>
<dbReference type="InterPro" id="IPR025332">
    <property type="entry name" value="DUF4238"/>
</dbReference>
<dbReference type="AlphaFoldDB" id="A0A8X8H681"/>